<protein>
    <submittedName>
        <fullName evidence="1">Uncharacterized protein</fullName>
    </submittedName>
</protein>
<sequence length="232" mass="26851">MVAKQLKFYWSPQHQLFSCDGAKLEGHGYIQTNPSHDLVHLLIAANGNMPWQPVETREQTCFAEYNAVMLEHLLVNCFNTAAVGSMTAEQIIPEARKFLKWFVSDHYAPFPVSEEEAFRRFAEHLDIECIVRLFPYFYNLRAWEWLSPDYRNEIYDLEFTSEDDPVQDSPEWAAETNVLETQELVRQKLTEALAEARVLKPKPEPVVAQLQSNLSSQKKWKSGTGFSSVWAY</sequence>
<proteinExistence type="predicted"/>
<evidence type="ECO:0000313" key="2">
    <source>
        <dbReference type="Proteomes" id="UP000830835"/>
    </source>
</evidence>
<name>A0ABT0CC96_THEVL</name>
<gene>
    <name evidence="1" type="ORF">JX360_10910</name>
</gene>
<dbReference type="Proteomes" id="UP000830835">
    <property type="component" value="Unassembled WGS sequence"/>
</dbReference>
<accession>A0ABT0CC96</accession>
<evidence type="ECO:0000313" key="1">
    <source>
        <dbReference type="EMBL" id="MCJ2543411.1"/>
    </source>
</evidence>
<keyword evidence="2" id="KW-1185">Reference proteome</keyword>
<organism evidence="1 2">
    <name type="scientific">Thermostichus vulcanus str. 'Rupite'</name>
    <dbReference type="NCBI Taxonomy" id="2813851"/>
    <lineage>
        <taxon>Bacteria</taxon>
        <taxon>Bacillati</taxon>
        <taxon>Cyanobacteriota</taxon>
        <taxon>Cyanophyceae</taxon>
        <taxon>Thermostichales</taxon>
        <taxon>Thermostichaceae</taxon>
        <taxon>Thermostichus</taxon>
    </lineage>
</organism>
<reference evidence="1" key="1">
    <citation type="submission" date="2021-02" db="EMBL/GenBank/DDBJ databases">
        <title>The CRISPR/cas machinery reduction and long-range gene transfer in the hot spring cyanobacterium Synechococcus.</title>
        <authorList>
            <person name="Dvorak P."/>
            <person name="Jahodarova E."/>
            <person name="Hasler P."/>
            <person name="Poulickova A."/>
        </authorList>
    </citation>
    <scope>NUCLEOTIDE SEQUENCE</scope>
    <source>
        <strain evidence="1">Rupite</strain>
    </source>
</reference>
<dbReference type="RefSeq" id="WP_244350732.1">
    <property type="nucleotide sequence ID" value="NZ_JAFIRA010000027.1"/>
</dbReference>
<comment type="caution">
    <text evidence="1">The sequence shown here is derived from an EMBL/GenBank/DDBJ whole genome shotgun (WGS) entry which is preliminary data.</text>
</comment>
<dbReference type="EMBL" id="JAFIRA010000027">
    <property type="protein sequence ID" value="MCJ2543411.1"/>
    <property type="molecule type" value="Genomic_DNA"/>
</dbReference>